<accession>A0A2G3A872</accession>
<comment type="caution">
    <text evidence="3">The sequence shown here is derived from an EMBL/GenBank/DDBJ whole genome shotgun (WGS) entry which is preliminary data.</text>
</comment>
<dbReference type="PANTHER" id="PTHR32208">
    <property type="entry name" value="SECRETED PROTEIN-RELATED"/>
    <property type="match status" value="1"/>
</dbReference>
<proteinExistence type="predicted"/>
<feature type="signal peptide" evidence="1">
    <location>
        <begin position="1"/>
        <end position="24"/>
    </location>
</feature>
<keyword evidence="4" id="KW-1185">Reference proteome</keyword>
<dbReference type="InterPro" id="IPR011043">
    <property type="entry name" value="Gal_Oxase/kelch_b-propeller"/>
</dbReference>
<evidence type="ECO:0000313" key="4">
    <source>
        <dbReference type="Proteomes" id="UP000222542"/>
    </source>
</evidence>
<keyword evidence="1" id="KW-0732">Signal</keyword>
<dbReference type="Gene3D" id="2.130.10.80">
    <property type="entry name" value="Galactose oxidase/kelch, beta-propeller"/>
    <property type="match status" value="1"/>
</dbReference>
<dbReference type="STRING" id="4072.A0A2G3A872"/>
<dbReference type="InterPro" id="IPR009880">
    <property type="entry name" value="Glyoxal_oxidase_N"/>
</dbReference>
<dbReference type="OMA" id="TERYYST"/>
<dbReference type="Pfam" id="PF07250">
    <property type="entry name" value="Glyoxal_oxid_N"/>
    <property type="match status" value="1"/>
</dbReference>
<evidence type="ECO:0000259" key="2">
    <source>
        <dbReference type="Pfam" id="PF07250"/>
    </source>
</evidence>
<evidence type="ECO:0000313" key="3">
    <source>
        <dbReference type="EMBL" id="PHT90459.1"/>
    </source>
</evidence>
<evidence type="ECO:0000256" key="1">
    <source>
        <dbReference type="SAM" id="SignalP"/>
    </source>
</evidence>
<dbReference type="AlphaFoldDB" id="A0A2G3A872"/>
<dbReference type="EMBL" id="AYRZ02000002">
    <property type="protein sequence ID" value="PHT90459.1"/>
    <property type="molecule type" value="Genomic_DNA"/>
</dbReference>
<dbReference type="PANTHER" id="PTHR32208:SF71">
    <property type="entry name" value="GLYOXAL OXIDASE-RELATED PROTEIN"/>
    <property type="match status" value="1"/>
</dbReference>
<feature type="domain" description="Glyoxal oxidase N-terminal" evidence="2">
    <location>
        <begin position="52"/>
        <end position="201"/>
    </location>
</feature>
<protein>
    <recommendedName>
        <fullName evidence="2">Glyoxal oxidase N-terminal domain-containing protein</fullName>
    </recommendedName>
</protein>
<organism evidence="3 4">
    <name type="scientific">Capsicum annuum</name>
    <name type="common">Capsicum pepper</name>
    <dbReference type="NCBI Taxonomy" id="4072"/>
    <lineage>
        <taxon>Eukaryota</taxon>
        <taxon>Viridiplantae</taxon>
        <taxon>Streptophyta</taxon>
        <taxon>Embryophyta</taxon>
        <taxon>Tracheophyta</taxon>
        <taxon>Spermatophyta</taxon>
        <taxon>Magnoliopsida</taxon>
        <taxon>eudicotyledons</taxon>
        <taxon>Gunneridae</taxon>
        <taxon>Pentapetalae</taxon>
        <taxon>asterids</taxon>
        <taxon>lamiids</taxon>
        <taxon>Solanales</taxon>
        <taxon>Solanaceae</taxon>
        <taxon>Solanoideae</taxon>
        <taxon>Capsiceae</taxon>
        <taxon>Capsicum</taxon>
    </lineage>
</organism>
<name>A0A2G3A872_CAPAN</name>
<dbReference type="Proteomes" id="UP000222542">
    <property type="component" value="Unassembled WGS sequence"/>
</dbReference>
<reference evidence="3 4" key="2">
    <citation type="journal article" date="2017" name="Genome Biol.">
        <title>New reference genome sequences of hot pepper reveal the massive evolution of plant disease-resistance genes by retroduplication.</title>
        <authorList>
            <person name="Kim S."/>
            <person name="Park J."/>
            <person name="Yeom S.I."/>
            <person name="Kim Y.M."/>
            <person name="Seo E."/>
            <person name="Kim K.T."/>
            <person name="Kim M.S."/>
            <person name="Lee J.M."/>
            <person name="Cheong K."/>
            <person name="Shin H.S."/>
            <person name="Kim S.B."/>
            <person name="Han K."/>
            <person name="Lee J."/>
            <person name="Park M."/>
            <person name="Lee H.A."/>
            <person name="Lee H.Y."/>
            <person name="Lee Y."/>
            <person name="Oh S."/>
            <person name="Lee J.H."/>
            <person name="Choi E."/>
            <person name="Choi E."/>
            <person name="Lee S.E."/>
            <person name="Jeon J."/>
            <person name="Kim H."/>
            <person name="Choi G."/>
            <person name="Song H."/>
            <person name="Lee J."/>
            <person name="Lee S.C."/>
            <person name="Kwon J.K."/>
            <person name="Lee H.Y."/>
            <person name="Koo N."/>
            <person name="Hong Y."/>
            <person name="Kim R.W."/>
            <person name="Kang W.H."/>
            <person name="Huh J.H."/>
            <person name="Kang B.C."/>
            <person name="Yang T.J."/>
            <person name="Lee Y.H."/>
            <person name="Bennetzen J.L."/>
            <person name="Choi D."/>
        </authorList>
    </citation>
    <scope>NUCLEOTIDE SEQUENCE [LARGE SCALE GENOMIC DNA]</scope>
    <source>
        <strain evidence="4">cv. CM334</strain>
    </source>
</reference>
<dbReference type="SUPFAM" id="SSF50965">
    <property type="entry name" value="Galactose oxidase, central domain"/>
    <property type="match status" value="1"/>
</dbReference>
<dbReference type="InterPro" id="IPR037293">
    <property type="entry name" value="Gal_Oxidase_central_sf"/>
</dbReference>
<gene>
    <name evidence="3" type="ORF">T459_05572</name>
</gene>
<dbReference type="Gramene" id="PHT90459">
    <property type="protein sequence ID" value="PHT90459"/>
    <property type="gene ID" value="T459_05572"/>
</dbReference>
<feature type="chain" id="PRO_5013888521" description="Glyoxal oxidase N-terminal domain-containing protein" evidence="1">
    <location>
        <begin position="25"/>
        <end position="214"/>
    </location>
</feature>
<reference evidence="3 4" key="1">
    <citation type="journal article" date="2014" name="Nat. Genet.">
        <title>Genome sequence of the hot pepper provides insights into the evolution of pungency in Capsicum species.</title>
        <authorList>
            <person name="Kim S."/>
            <person name="Park M."/>
            <person name="Yeom S.I."/>
            <person name="Kim Y.M."/>
            <person name="Lee J.M."/>
            <person name="Lee H.A."/>
            <person name="Seo E."/>
            <person name="Choi J."/>
            <person name="Cheong K."/>
            <person name="Kim K.T."/>
            <person name="Jung K."/>
            <person name="Lee G.W."/>
            <person name="Oh S.K."/>
            <person name="Bae C."/>
            <person name="Kim S.B."/>
            <person name="Lee H.Y."/>
            <person name="Kim S.Y."/>
            <person name="Kim M.S."/>
            <person name="Kang B.C."/>
            <person name="Jo Y.D."/>
            <person name="Yang H.B."/>
            <person name="Jeong H.J."/>
            <person name="Kang W.H."/>
            <person name="Kwon J.K."/>
            <person name="Shin C."/>
            <person name="Lim J.Y."/>
            <person name="Park J.H."/>
            <person name="Huh J.H."/>
            <person name="Kim J.S."/>
            <person name="Kim B.D."/>
            <person name="Cohen O."/>
            <person name="Paran I."/>
            <person name="Suh M.C."/>
            <person name="Lee S.B."/>
            <person name="Kim Y.K."/>
            <person name="Shin Y."/>
            <person name="Noh S.J."/>
            <person name="Park J."/>
            <person name="Seo Y.S."/>
            <person name="Kwon S.Y."/>
            <person name="Kim H.A."/>
            <person name="Park J.M."/>
            <person name="Kim H.J."/>
            <person name="Choi S.B."/>
            <person name="Bosland P.W."/>
            <person name="Reeves G."/>
            <person name="Jo S.H."/>
            <person name="Lee B.W."/>
            <person name="Cho H.T."/>
            <person name="Choi H.S."/>
            <person name="Lee M.S."/>
            <person name="Yu Y."/>
            <person name="Do Choi Y."/>
            <person name="Park B.S."/>
            <person name="van Deynze A."/>
            <person name="Ashrafi H."/>
            <person name="Hill T."/>
            <person name="Kim W.T."/>
            <person name="Pai H.S."/>
            <person name="Ahn H.K."/>
            <person name="Yeam I."/>
            <person name="Giovannoni J.J."/>
            <person name="Rose J.K."/>
            <person name="Sorensen I."/>
            <person name="Lee S.J."/>
            <person name="Kim R.W."/>
            <person name="Choi I.Y."/>
            <person name="Choi B.S."/>
            <person name="Lim J.S."/>
            <person name="Lee Y.H."/>
            <person name="Choi D."/>
        </authorList>
    </citation>
    <scope>NUCLEOTIDE SEQUENCE [LARGE SCALE GENOMIC DNA]</scope>
    <source>
        <strain evidence="4">cv. CM334</strain>
    </source>
</reference>
<sequence length="214" mass="24627">MDKESIIFLFLLVLIFFTLQPPLASQMLVSHSRRRLLGEWRMLQKNIGISAVHMQFLHNNKVVIFDTTDFGRYNLSLPGGRYRYDPNDIVSREDCYSHSVLYDIGSNTFRALMIQTDPYCSSGAVLPDEILVQIGGYNDGDRVIHTLAPCTGENCDWVELTHTLIQRRWYSTNHILPDARMIAVGERRQHNYEFYPKIIRDSSSGSRLSALLVQ</sequence>